<dbReference type="PROSITE" id="PS51782">
    <property type="entry name" value="LYSM"/>
    <property type="match status" value="1"/>
</dbReference>
<feature type="compositionally biased region" description="Low complexity" evidence="1">
    <location>
        <begin position="272"/>
        <end position="333"/>
    </location>
</feature>
<evidence type="ECO:0000313" key="5">
    <source>
        <dbReference type="Proteomes" id="UP001208041"/>
    </source>
</evidence>
<dbReference type="InterPro" id="IPR036779">
    <property type="entry name" value="LysM_dom_sf"/>
</dbReference>
<feature type="domain" description="LysM" evidence="3">
    <location>
        <begin position="473"/>
        <end position="522"/>
    </location>
</feature>
<dbReference type="EMBL" id="JAOYFC010000001">
    <property type="protein sequence ID" value="MCV6824032.1"/>
    <property type="molecule type" value="Genomic_DNA"/>
</dbReference>
<feature type="compositionally biased region" description="Acidic residues" evidence="1">
    <location>
        <begin position="45"/>
        <end position="56"/>
    </location>
</feature>
<protein>
    <submittedName>
        <fullName evidence="4">LysM peptidoglycan-binding domain-containing protein</fullName>
    </submittedName>
</protein>
<name>A0AAE3IXG1_9RHOB</name>
<feature type="region of interest" description="Disordered" evidence="1">
    <location>
        <begin position="268"/>
        <end position="345"/>
    </location>
</feature>
<dbReference type="InterPro" id="IPR018392">
    <property type="entry name" value="LysM"/>
</dbReference>
<dbReference type="Gene3D" id="3.10.350.10">
    <property type="entry name" value="LysM domain"/>
    <property type="match status" value="1"/>
</dbReference>
<evidence type="ECO:0000256" key="1">
    <source>
        <dbReference type="SAM" id="MobiDB-lite"/>
    </source>
</evidence>
<dbReference type="InterPro" id="IPR052196">
    <property type="entry name" value="Bact_Kbp"/>
</dbReference>
<keyword evidence="2" id="KW-0812">Transmembrane</keyword>
<evidence type="ECO:0000256" key="2">
    <source>
        <dbReference type="SAM" id="Phobius"/>
    </source>
</evidence>
<proteinExistence type="predicted"/>
<reference evidence="4" key="1">
    <citation type="submission" date="2022-10" db="EMBL/GenBank/DDBJ databases">
        <authorList>
            <person name="Yue Y."/>
        </authorList>
    </citation>
    <scope>NUCLEOTIDE SEQUENCE</scope>
    <source>
        <strain evidence="4">Z654</strain>
    </source>
</reference>
<keyword evidence="2" id="KW-0472">Membrane</keyword>
<gene>
    <name evidence="4" type="ORF">OH136_05630</name>
</gene>
<dbReference type="PANTHER" id="PTHR34700">
    <property type="entry name" value="POTASSIUM BINDING PROTEIN KBP"/>
    <property type="match status" value="1"/>
</dbReference>
<feature type="compositionally biased region" description="Acidic residues" evidence="1">
    <location>
        <begin position="118"/>
        <end position="127"/>
    </location>
</feature>
<dbReference type="Gene3D" id="2.60.40.10">
    <property type="entry name" value="Immunoglobulins"/>
    <property type="match status" value="1"/>
</dbReference>
<dbReference type="PANTHER" id="PTHR34700:SF4">
    <property type="entry name" value="PHAGE-LIKE ELEMENT PBSX PROTEIN XKDP"/>
    <property type="match status" value="1"/>
</dbReference>
<dbReference type="Pfam" id="PF01476">
    <property type="entry name" value="LysM"/>
    <property type="match status" value="1"/>
</dbReference>
<evidence type="ECO:0000313" key="4">
    <source>
        <dbReference type="EMBL" id="MCV6824032.1"/>
    </source>
</evidence>
<keyword evidence="5" id="KW-1185">Reference proteome</keyword>
<accession>A0AAE3IXG1</accession>
<sequence>MAENKSGENAGNASAKSSRGAIIGGGAAIVAVLLGYLLYQSQQDDAVETTELDTEQSTEAVETADTATTDESATESAPESAVTEETAEAEDTADAAPEQAEDAPASDEASSDQAGADAADDATETTEAEGATDTAGDEAAEAGESTEAAETDAEAPPADSVATDAEEVDAPPAPTFDVVRVDAEGNGLVAGSATPGAEIIIKVDGAEVGRAKADGNGKFAQLFSVELSDSAQVVTLHAGTDDVMVASNESVVLAPVEGAEVTADAAELASVETGGDTSETAATETATDTASETVVAEAEGSETTETPAEPAAPAAPEGATETAEATQPEQPAQPEEPEQPEEKSAPAVLLATDEGVEVLQPGGAELPVGTVAIDAISYAPNGDVVVSGRGDAQSVLRLYLNNSFRAEGKVAEDGNWSITLDDVNAGIYAMRVDQIDAGGKVIARVESPFKREEVEALAAAKPDQPAAGETKVKAVTVQPGNTLWGIAKDSYGDGVLYVRVFEANRDAIRDPDLIYPGQVFNVPDEE</sequence>
<dbReference type="AlphaFoldDB" id="A0AAE3IXG1"/>
<dbReference type="RefSeq" id="WP_263952856.1">
    <property type="nucleotide sequence ID" value="NZ_JAOYFC010000001.1"/>
</dbReference>
<keyword evidence="2" id="KW-1133">Transmembrane helix</keyword>
<organism evidence="4 5">
    <name type="scientific">Halocynthiibacter halioticoli</name>
    <dbReference type="NCBI Taxonomy" id="2986804"/>
    <lineage>
        <taxon>Bacteria</taxon>
        <taxon>Pseudomonadati</taxon>
        <taxon>Pseudomonadota</taxon>
        <taxon>Alphaproteobacteria</taxon>
        <taxon>Rhodobacterales</taxon>
        <taxon>Paracoccaceae</taxon>
        <taxon>Halocynthiibacter</taxon>
    </lineage>
</organism>
<dbReference type="Proteomes" id="UP001208041">
    <property type="component" value="Unassembled WGS sequence"/>
</dbReference>
<feature type="compositionally biased region" description="Low complexity" evidence="1">
    <location>
        <begin position="57"/>
        <end position="84"/>
    </location>
</feature>
<comment type="caution">
    <text evidence="4">The sequence shown here is derived from an EMBL/GenBank/DDBJ whole genome shotgun (WGS) entry which is preliminary data.</text>
</comment>
<dbReference type="SMART" id="SM00257">
    <property type="entry name" value="LysM"/>
    <property type="match status" value="1"/>
</dbReference>
<dbReference type="CDD" id="cd00118">
    <property type="entry name" value="LysM"/>
    <property type="match status" value="1"/>
</dbReference>
<feature type="region of interest" description="Disordered" evidence="1">
    <location>
        <begin position="45"/>
        <end position="174"/>
    </location>
</feature>
<dbReference type="InterPro" id="IPR013783">
    <property type="entry name" value="Ig-like_fold"/>
</dbReference>
<feature type="compositionally biased region" description="Acidic residues" evidence="1">
    <location>
        <begin position="85"/>
        <end position="105"/>
    </location>
</feature>
<evidence type="ECO:0000259" key="3">
    <source>
        <dbReference type="PROSITE" id="PS51782"/>
    </source>
</evidence>
<feature type="compositionally biased region" description="Low complexity" evidence="1">
    <location>
        <begin position="106"/>
        <end position="117"/>
    </location>
</feature>
<feature type="transmembrane region" description="Helical" evidence="2">
    <location>
        <begin position="21"/>
        <end position="39"/>
    </location>
</feature>